<gene>
    <name evidence="4" type="ORF">HII17_02040</name>
</gene>
<feature type="modified residue" description="Phosphohistidine" evidence="2">
    <location>
        <position position="59"/>
    </location>
</feature>
<dbReference type="Gene3D" id="1.20.120.160">
    <property type="entry name" value="HPT domain"/>
    <property type="match status" value="1"/>
</dbReference>
<dbReference type="SUPFAM" id="SSF47226">
    <property type="entry name" value="Histidine-containing phosphotransfer domain, HPT domain"/>
    <property type="match status" value="1"/>
</dbReference>
<proteinExistence type="predicted"/>
<dbReference type="InterPro" id="IPR008207">
    <property type="entry name" value="Sig_transdc_His_kin_Hpt_dom"/>
</dbReference>
<evidence type="ECO:0000313" key="4">
    <source>
        <dbReference type="EMBL" id="NMP30329.1"/>
    </source>
</evidence>
<comment type="caution">
    <text evidence="4">The sequence shown here is derived from an EMBL/GenBank/DDBJ whole genome shotgun (WGS) entry which is preliminary data.</text>
</comment>
<keyword evidence="2" id="KW-0597">Phosphoprotein</keyword>
<keyword evidence="1" id="KW-0902">Two-component regulatory system</keyword>
<evidence type="ECO:0000256" key="1">
    <source>
        <dbReference type="ARBA" id="ARBA00023012"/>
    </source>
</evidence>
<organism evidence="4 5">
    <name type="scientific">Thalassotalea algicola</name>
    <dbReference type="NCBI Taxonomy" id="2716224"/>
    <lineage>
        <taxon>Bacteria</taxon>
        <taxon>Pseudomonadati</taxon>
        <taxon>Pseudomonadota</taxon>
        <taxon>Gammaproteobacteria</taxon>
        <taxon>Alteromonadales</taxon>
        <taxon>Colwelliaceae</taxon>
        <taxon>Thalassotalea</taxon>
    </lineage>
</organism>
<accession>A0A7Y0L9V6</accession>
<reference evidence="4 5" key="1">
    <citation type="submission" date="2020-04" db="EMBL/GenBank/DDBJ databases">
        <title>Thalassotalea sp. M1531, isolated from the surface of marine red alga.</title>
        <authorList>
            <person name="Pang L."/>
            <person name="Lu D.-C."/>
        </authorList>
    </citation>
    <scope>NUCLEOTIDE SEQUENCE [LARGE SCALE GENOMIC DNA]</scope>
    <source>
        <strain evidence="4 5">M1531</strain>
    </source>
</reference>
<name>A0A7Y0L9V6_9GAMM</name>
<dbReference type="GO" id="GO:0004672">
    <property type="term" value="F:protein kinase activity"/>
    <property type="evidence" value="ECO:0007669"/>
    <property type="project" value="UniProtKB-ARBA"/>
</dbReference>
<dbReference type="PROSITE" id="PS50894">
    <property type="entry name" value="HPT"/>
    <property type="match status" value="1"/>
</dbReference>
<dbReference type="Proteomes" id="UP000568664">
    <property type="component" value="Unassembled WGS sequence"/>
</dbReference>
<dbReference type="EMBL" id="JABBXH010000001">
    <property type="protein sequence ID" value="NMP30329.1"/>
    <property type="molecule type" value="Genomic_DNA"/>
</dbReference>
<dbReference type="Pfam" id="PF01627">
    <property type="entry name" value="Hpt"/>
    <property type="match status" value="1"/>
</dbReference>
<dbReference type="InterPro" id="IPR036641">
    <property type="entry name" value="HPT_dom_sf"/>
</dbReference>
<sequence length="115" mass="13117">MSQAEYIDKVLIQGYLDNLGGAVVSQMLDLYEQQSQVYLEDIQGAHRAKSQQEWQERCHKMKGAAGSVGLLQVHSQLVAIEKSTDDWTKKSEYITRLISLNNDALTEFRNWLNSL</sequence>
<dbReference type="RefSeq" id="WP_169073648.1">
    <property type="nucleotide sequence ID" value="NZ_JABBXH010000001.1"/>
</dbReference>
<keyword evidence="5" id="KW-1185">Reference proteome</keyword>
<dbReference type="GO" id="GO:0000160">
    <property type="term" value="P:phosphorelay signal transduction system"/>
    <property type="evidence" value="ECO:0007669"/>
    <property type="project" value="UniProtKB-KW"/>
</dbReference>
<evidence type="ECO:0000256" key="2">
    <source>
        <dbReference type="PROSITE-ProRule" id="PRU00110"/>
    </source>
</evidence>
<evidence type="ECO:0000259" key="3">
    <source>
        <dbReference type="PROSITE" id="PS50894"/>
    </source>
</evidence>
<feature type="domain" description="HPt" evidence="3">
    <location>
        <begin position="20"/>
        <end position="115"/>
    </location>
</feature>
<dbReference type="AlphaFoldDB" id="A0A7Y0L9V6"/>
<evidence type="ECO:0000313" key="5">
    <source>
        <dbReference type="Proteomes" id="UP000568664"/>
    </source>
</evidence>
<protein>
    <submittedName>
        <fullName evidence="4">Phosphorelay protein</fullName>
    </submittedName>
</protein>